<accession>A0A919GLZ5</accession>
<reference evidence="2" key="1">
    <citation type="journal article" date="2014" name="Int. J. Syst. Evol. Microbiol.">
        <title>Complete genome sequence of Corynebacterium casei LMG S-19264T (=DSM 44701T), isolated from a smear-ripened cheese.</title>
        <authorList>
            <consortium name="US DOE Joint Genome Institute (JGI-PGF)"/>
            <person name="Walter F."/>
            <person name="Albersmeier A."/>
            <person name="Kalinowski J."/>
            <person name="Ruckert C."/>
        </authorList>
    </citation>
    <scope>NUCLEOTIDE SEQUENCE</scope>
    <source>
        <strain evidence="2">CGMCC 4.7403</strain>
    </source>
</reference>
<dbReference type="Proteomes" id="UP000603227">
    <property type="component" value="Unassembled WGS sequence"/>
</dbReference>
<evidence type="ECO:0000256" key="1">
    <source>
        <dbReference type="SAM" id="MobiDB-lite"/>
    </source>
</evidence>
<proteinExistence type="predicted"/>
<evidence type="ECO:0000313" key="3">
    <source>
        <dbReference type="Proteomes" id="UP000603227"/>
    </source>
</evidence>
<reference evidence="2" key="2">
    <citation type="submission" date="2020-09" db="EMBL/GenBank/DDBJ databases">
        <authorList>
            <person name="Sun Q."/>
            <person name="Zhou Y."/>
        </authorList>
    </citation>
    <scope>NUCLEOTIDE SEQUENCE</scope>
    <source>
        <strain evidence="2">CGMCC 4.7403</strain>
    </source>
</reference>
<protein>
    <submittedName>
        <fullName evidence="2">Uncharacterized protein</fullName>
    </submittedName>
</protein>
<feature type="region of interest" description="Disordered" evidence="1">
    <location>
        <begin position="81"/>
        <end position="100"/>
    </location>
</feature>
<dbReference type="AlphaFoldDB" id="A0A919GLZ5"/>
<organism evidence="2 3">
    <name type="scientific">Streptomyces capitiformicae</name>
    <dbReference type="NCBI Taxonomy" id="2014920"/>
    <lineage>
        <taxon>Bacteria</taxon>
        <taxon>Bacillati</taxon>
        <taxon>Actinomycetota</taxon>
        <taxon>Actinomycetes</taxon>
        <taxon>Kitasatosporales</taxon>
        <taxon>Streptomycetaceae</taxon>
        <taxon>Streptomyces</taxon>
    </lineage>
</organism>
<dbReference type="EMBL" id="BNAT01000006">
    <property type="protein sequence ID" value="GHH86476.1"/>
    <property type="molecule type" value="Genomic_DNA"/>
</dbReference>
<comment type="caution">
    <text evidence="2">The sequence shown here is derived from an EMBL/GenBank/DDBJ whole genome shotgun (WGS) entry which is preliminary data.</text>
</comment>
<gene>
    <name evidence="2" type="ORF">GCM10017771_23710</name>
</gene>
<keyword evidence="3" id="KW-1185">Reference proteome</keyword>
<evidence type="ECO:0000313" key="2">
    <source>
        <dbReference type="EMBL" id="GHH86476.1"/>
    </source>
</evidence>
<name>A0A919GLZ5_9ACTN</name>
<sequence length="100" mass="10275">MQGVLTGFAVIAVFVGVGYAIGRAGWDLRRGGRRTGLGLGRTTIGALCASYVDSGTLGTPIVTCRNRRTYLAGNTLVSSVNAKGSGSSMASPNLPARNTR</sequence>